<accession>E4YRI9</accession>
<dbReference type="Proteomes" id="UP000011014">
    <property type="component" value="Unassembled WGS sequence"/>
</dbReference>
<proteinExistence type="predicted"/>
<dbReference type="EMBL" id="FN655125">
    <property type="protein sequence ID" value="CBY38081.1"/>
    <property type="molecule type" value="Genomic_DNA"/>
</dbReference>
<organism evidence="1">
    <name type="scientific">Oikopleura dioica</name>
    <name type="common">Tunicate</name>
    <dbReference type="NCBI Taxonomy" id="34765"/>
    <lineage>
        <taxon>Eukaryota</taxon>
        <taxon>Metazoa</taxon>
        <taxon>Chordata</taxon>
        <taxon>Tunicata</taxon>
        <taxon>Appendicularia</taxon>
        <taxon>Copelata</taxon>
        <taxon>Oikopleuridae</taxon>
        <taxon>Oikopleura</taxon>
    </lineage>
</organism>
<dbReference type="AlphaFoldDB" id="E4YRI9"/>
<protein>
    <submittedName>
        <fullName evidence="1">Uncharacterized protein</fullName>
    </submittedName>
</protein>
<gene>
    <name evidence="1" type="ORF">GSOID_T00031586001</name>
</gene>
<reference evidence="1" key="1">
    <citation type="journal article" date="2010" name="Science">
        <title>Plasticity of animal genome architecture unmasked by rapid evolution of a pelagic tunicate.</title>
        <authorList>
            <person name="Denoeud F."/>
            <person name="Henriet S."/>
            <person name="Mungpakdee S."/>
            <person name="Aury J.M."/>
            <person name="Da Silva C."/>
            <person name="Brinkmann H."/>
            <person name="Mikhaleva J."/>
            <person name="Olsen L.C."/>
            <person name="Jubin C."/>
            <person name="Canestro C."/>
            <person name="Bouquet J.M."/>
            <person name="Danks G."/>
            <person name="Poulain J."/>
            <person name="Campsteijn C."/>
            <person name="Adamski M."/>
            <person name="Cross I."/>
            <person name="Yadetie F."/>
            <person name="Muffato M."/>
            <person name="Louis A."/>
            <person name="Butcher S."/>
            <person name="Tsagkogeorga G."/>
            <person name="Konrad A."/>
            <person name="Singh S."/>
            <person name="Jensen M.F."/>
            <person name="Cong E.H."/>
            <person name="Eikeseth-Otteraa H."/>
            <person name="Noel B."/>
            <person name="Anthouard V."/>
            <person name="Porcel B.M."/>
            <person name="Kachouri-Lafond R."/>
            <person name="Nishino A."/>
            <person name="Ugolini M."/>
            <person name="Chourrout P."/>
            <person name="Nishida H."/>
            <person name="Aasland R."/>
            <person name="Huzurbazar S."/>
            <person name="Westhof E."/>
            <person name="Delsuc F."/>
            <person name="Lehrach H."/>
            <person name="Reinhardt R."/>
            <person name="Weissenbach J."/>
            <person name="Roy S.W."/>
            <person name="Artiguenave F."/>
            <person name="Postlethwait J.H."/>
            <person name="Manak J.R."/>
            <person name="Thompson E.M."/>
            <person name="Jaillon O."/>
            <person name="Du Pasquier L."/>
            <person name="Boudinot P."/>
            <person name="Liberles D.A."/>
            <person name="Volff J.N."/>
            <person name="Philippe H."/>
            <person name="Lenhard B."/>
            <person name="Roest Crollius H."/>
            <person name="Wincker P."/>
            <person name="Chourrout D."/>
        </authorList>
    </citation>
    <scope>NUCLEOTIDE SEQUENCE [LARGE SCALE GENOMIC DNA]</scope>
</reference>
<evidence type="ECO:0000313" key="1">
    <source>
        <dbReference type="EMBL" id="CBY38081.1"/>
    </source>
</evidence>
<name>E4YRI9_OIKDI</name>
<feature type="non-terminal residue" evidence="1">
    <location>
        <position position="1"/>
    </location>
</feature>
<sequence>TLRLGRKFLSTDSKRFRKRENSEKVFRLLRTRQISQNIIISATTQ</sequence>